<organism evidence="2 3">
    <name type="scientific">Trichomalopsis sarcophagae</name>
    <dbReference type="NCBI Taxonomy" id="543379"/>
    <lineage>
        <taxon>Eukaryota</taxon>
        <taxon>Metazoa</taxon>
        <taxon>Ecdysozoa</taxon>
        <taxon>Arthropoda</taxon>
        <taxon>Hexapoda</taxon>
        <taxon>Insecta</taxon>
        <taxon>Pterygota</taxon>
        <taxon>Neoptera</taxon>
        <taxon>Endopterygota</taxon>
        <taxon>Hymenoptera</taxon>
        <taxon>Apocrita</taxon>
        <taxon>Proctotrupomorpha</taxon>
        <taxon>Chalcidoidea</taxon>
        <taxon>Pteromalidae</taxon>
        <taxon>Pteromalinae</taxon>
        <taxon>Trichomalopsis</taxon>
    </lineage>
</organism>
<evidence type="ECO:0000313" key="2">
    <source>
        <dbReference type="EMBL" id="OXU30275.1"/>
    </source>
</evidence>
<dbReference type="Gene3D" id="1.10.340.70">
    <property type="match status" value="1"/>
</dbReference>
<name>A0A232FHW5_9HYME</name>
<accession>A0A232FHW5</accession>
<dbReference type="GO" id="GO:0003676">
    <property type="term" value="F:nucleic acid binding"/>
    <property type="evidence" value="ECO:0007669"/>
    <property type="project" value="InterPro"/>
</dbReference>
<gene>
    <name evidence="2" type="ORF">TSAR_003410</name>
</gene>
<feature type="domain" description="Integrase zinc-binding" evidence="1">
    <location>
        <begin position="141"/>
        <end position="193"/>
    </location>
</feature>
<reference evidence="2 3" key="1">
    <citation type="journal article" date="2017" name="Curr. Biol.">
        <title>The Evolution of Venom by Co-option of Single-Copy Genes.</title>
        <authorList>
            <person name="Martinson E.O."/>
            <person name="Mrinalini"/>
            <person name="Kelkar Y.D."/>
            <person name="Chang C.H."/>
            <person name="Werren J.H."/>
        </authorList>
    </citation>
    <scope>NUCLEOTIDE SEQUENCE [LARGE SCALE GENOMIC DNA]</scope>
    <source>
        <strain evidence="2 3">Alberta</strain>
        <tissue evidence="2">Whole body</tissue>
    </source>
</reference>
<comment type="caution">
    <text evidence="2">The sequence shown here is derived from an EMBL/GenBank/DDBJ whole genome shotgun (WGS) entry which is preliminary data.</text>
</comment>
<evidence type="ECO:0000259" key="1">
    <source>
        <dbReference type="Pfam" id="PF17921"/>
    </source>
</evidence>
<dbReference type="InterPro" id="IPR012337">
    <property type="entry name" value="RNaseH-like_sf"/>
</dbReference>
<keyword evidence="3" id="KW-1185">Reference proteome</keyword>
<dbReference type="OrthoDB" id="441971at2759"/>
<dbReference type="AlphaFoldDB" id="A0A232FHW5"/>
<dbReference type="Proteomes" id="UP000215335">
    <property type="component" value="Unassembled WGS sequence"/>
</dbReference>
<dbReference type="Gene3D" id="3.30.420.10">
    <property type="entry name" value="Ribonuclease H-like superfamily/Ribonuclease H"/>
    <property type="match status" value="2"/>
</dbReference>
<dbReference type="STRING" id="543379.A0A232FHW5"/>
<dbReference type="EMBL" id="NNAY01000177">
    <property type="protein sequence ID" value="OXU30275.1"/>
    <property type="molecule type" value="Genomic_DNA"/>
</dbReference>
<dbReference type="SUPFAM" id="SSF53098">
    <property type="entry name" value="Ribonuclease H-like"/>
    <property type="match status" value="1"/>
</dbReference>
<dbReference type="PANTHER" id="PTHR47266">
    <property type="entry name" value="ENDONUCLEASE-RELATED"/>
    <property type="match status" value="1"/>
</dbReference>
<dbReference type="InterPro" id="IPR041588">
    <property type="entry name" value="Integrase_H2C2"/>
</dbReference>
<sequence length="387" mass="43880">MKGMTTSTQQRSAGAVAVSKANGQEIARGSTRAHSKCNSSAVEQEVALLWCLWDTADHSGTKVSNYYKKTSRRVQCGGGRGATTKCLPCKPEDLGSSPGSGGTFSLHSSLVTVQTFKNFFRNVKIAITFCYGTCKVLVPEYRLAVLEDYNSIFGGHRGIEKMYRRIRERCQCKGMKEDVHDYVCRCEKCQEQKLVRIKTREPMVITDIPSEIFHKVAINTVGPLCKTTDGNMYILTMECQFSKFCIAVPIPNIKAITIADALTRYLLAQHGSNGSLERSHAVLADFLRNKAFCKQDWDKVIPFAMHEYNTSIHASTSFTPFELVKTKNTTIKWLKLEVGEEVLKEPWYEELDKYYNGQFIMWKTFLLTLIWLPRYQGLDVETPPFYE</sequence>
<proteinExistence type="predicted"/>
<dbReference type="InterPro" id="IPR036397">
    <property type="entry name" value="RNaseH_sf"/>
</dbReference>
<evidence type="ECO:0000313" key="3">
    <source>
        <dbReference type="Proteomes" id="UP000215335"/>
    </source>
</evidence>
<protein>
    <recommendedName>
        <fullName evidence="1">Integrase zinc-binding domain-containing protein</fullName>
    </recommendedName>
</protein>
<dbReference type="Pfam" id="PF17921">
    <property type="entry name" value="Integrase_H2C2"/>
    <property type="match status" value="1"/>
</dbReference>
<dbReference type="InterPro" id="IPR052160">
    <property type="entry name" value="Gypsy_RT_Integrase-like"/>
</dbReference>